<proteinExistence type="predicted"/>
<dbReference type="InterPro" id="IPR029058">
    <property type="entry name" value="AB_hydrolase_fold"/>
</dbReference>
<dbReference type="InterPro" id="IPR013736">
    <property type="entry name" value="Xaa-Pro_dipept_C"/>
</dbReference>
<dbReference type="EMBL" id="UINC01008383">
    <property type="protein sequence ID" value="SVA37739.1"/>
    <property type="molecule type" value="Genomic_DNA"/>
</dbReference>
<dbReference type="AlphaFoldDB" id="A0A381VBI9"/>
<dbReference type="SUPFAM" id="SSF49785">
    <property type="entry name" value="Galactose-binding domain-like"/>
    <property type="match status" value="1"/>
</dbReference>
<dbReference type="InterPro" id="IPR050585">
    <property type="entry name" value="Xaa-Pro_dipeptidyl-ppase/CocE"/>
</dbReference>
<dbReference type="GO" id="GO:0008239">
    <property type="term" value="F:dipeptidyl-peptidase activity"/>
    <property type="evidence" value="ECO:0007669"/>
    <property type="project" value="InterPro"/>
</dbReference>
<reference evidence="3" key="1">
    <citation type="submission" date="2018-05" db="EMBL/GenBank/DDBJ databases">
        <authorList>
            <person name="Lanie J.A."/>
            <person name="Ng W.-L."/>
            <person name="Kazmierczak K.M."/>
            <person name="Andrzejewski T.M."/>
            <person name="Davidsen T.M."/>
            <person name="Wayne K.J."/>
            <person name="Tettelin H."/>
            <person name="Glass J.I."/>
            <person name="Rusch D."/>
            <person name="Podicherti R."/>
            <person name="Tsui H.-C.T."/>
            <person name="Winkler M.E."/>
        </authorList>
    </citation>
    <scope>NUCLEOTIDE SEQUENCE</scope>
</reference>
<gene>
    <name evidence="3" type="ORF">METZ01_LOCUS90593</name>
</gene>
<dbReference type="PANTHER" id="PTHR43056:SF10">
    <property type="entry name" value="COCE_NOND FAMILY, PUTATIVE (AFU_ORTHOLOGUE AFUA_7G00600)-RELATED"/>
    <property type="match status" value="1"/>
</dbReference>
<dbReference type="PANTHER" id="PTHR43056">
    <property type="entry name" value="PEPTIDASE S9 PROLYL OLIGOPEPTIDASE"/>
    <property type="match status" value="1"/>
</dbReference>
<dbReference type="InterPro" id="IPR008979">
    <property type="entry name" value="Galactose-bd-like_sf"/>
</dbReference>
<accession>A0A381VBI9</accession>
<evidence type="ECO:0000256" key="1">
    <source>
        <dbReference type="ARBA" id="ARBA00022801"/>
    </source>
</evidence>
<evidence type="ECO:0000313" key="3">
    <source>
        <dbReference type="EMBL" id="SVA37739.1"/>
    </source>
</evidence>
<dbReference type="SMART" id="SM00939">
    <property type="entry name" value="PepX_C"/>
    <property type="match status" value="1"/>
</dbReference>
<dbReference type="NCBIfam" id="TIGR00976">
    <property type="entry name" value="CocE_NonD"/>
    <property type="match status" value="2"/>
</dbReference>
<feature type="domain" description="Xaa-Pro dipeptidyl-peptidase C-terminal" evidence="2">
    <location>
        <begin position="330"/>
        <end position="627"/>
    </location>
</feature>
<dbReference type="SUPFAM" id="SSF53474">
    <property type="entry name" value="alpha/beta-Hydrolases"/>
    <property type="match status" value="1"/>
</dbReference>
<keyword evidence="1" id="KW-0378">Hydrolase</keyword>
<dbReference type="InterPro" id="IPR005674">
    <property type="entry name" value="CocE/Ser_esterase"/>
</dbReference>
<dbReference type="Pfam" id="PF02129">
    <property type="entry name" value="Peptidase_S15"/>
    <property type="match status" value="1"/>
</dbReference>
<dbReference type="InterPro" id="IPR000383">
    <property type="entry name" value="Xaa-Pro-like_dom"/>
</dbReference>
<dbReference type="Pfam" id="PF08530">
    <property type="entry name" value="PepX_C"/>
    <property type="match status" value="1"/>
</dbReference>
<sequence>MRRSGAEFAISIVKDVMVPMRDGVRLATDLYFPVQKGDPLSTPLPVILGRTSYDKTWPELWVEPVADFFAPRGYVVALQDLRGRYRSEGTGQYFHTANVHEGEDGYDTIEWIASQRWSNGRGAMTGSSHGGIVQTAALLMRPPHLRAIWIDVAPTNIFTHQSREGGAMSLQMFGALFLHAYDSQEIRDDPVALEEIIKGWENIGELMGSMPLMADQTPLRYVPNLEKVLFHYCQDGEYNDFWSQEICNQEPHFHKAADVPAVYSGGWYDPFAVATTHQFATMAARSKTPQKLIMGPWTHNGMRTGATSAGDVDFGPHASFGTAVYNQQRLRWFDRWLKDIHNGAEHDPPVQIFVMGGGDGKRNAQGRLNHGGAWRQEVSWPLSHAEAHSYYLRADSRLTLEAPVEDEGPLPYTHNPAWPVPTIASNVTALSRLEKLVEGSDWIPPRDRMTPLVINGGGHQKEAPEHMGARTPFPLLADRPDVLVFQTDLLQASVEITGAITVVLAMSSTAVDTDFTAKLLDVYPPSEDYPAGYHLNLSDSIIRARYRHGFDRARMLTPGKITCVSLVLPPTSNLFKSGHRIRLDIASSNFPKYDVNPGTGEPLGRHTRTITCSNTLYMGPRWRSRIEVPVVKPKLG</sequence>
<name>A0A381VBI9_9ZZZZ</name>
<dbReference type="Gene3D" id="3.40.50.1820">
    <property type="entry name" value="alpha/beta hydrolase"/>
    <property type="match status" value="1"/>
</dbReference>
<organism evidence="3">
    <name type="scientific">marine metagenome</name>
    <dbReference type="NCBI Taxonomy" id="408172"/>
    <lineage>
        <taxon>unclassified sequences</taxon>
        <taxon>metagenomes</taxon>
        <taxon>ecological metagenomes</taxon>
    </lineage>
</organism>
<protein>
    <recommendedName>
        <fullName evidence="2">Xaa-Pro dipeptidyl-peptidase C-terminal domain-containing protein</fullName>
    </recommendedName>
</protein>
<dbReference type="Gene3D" id="2.60.120.260">
    <property type="entry name" value="Galactose-binding domain-like"/>
    <property type="match status" value="1"/>
</dbReference>
<dbReference type="Gene3D" id="1.10.3020.10">
    <property type="entry name" value="alpha-amino acid ester hydrolase ( Helical cap domain)"/>
    <property type="match status" value="1"/>
</dbReference>
<evidence type="ECO:0000259" key="2">
    <source>
        <dbReference type="SMART" id="SM00939"/>
    </source>
</evidence>